<dbReference type="SUPFAM" id="SSF54427">
    <property type="entry name" value="NTF2-like"/>
    <property type="match status" value="1"/>
</dbReference>
<dbReference type="PANTHER" id="PTHR38436">
    <property type="entry name" value="POLYKETIDE CYCLASE SNOAL-LIKE DOMAIN"/>
    <property type="match status" value="1"/>
</dbReference>
<organism evidence="1 2">
    <name type="scientific">Reticulibacter mediterranei</name>
    <dbReference type="NCBI Taxonomy" id="2778369"/>
    <lineage>
        <taxon>Bacteria</taxon>
        <taxon>Bacillati</taxon>
        <taxon>Chloroflexota</taxon>
        <taxon>Ktedonobacteria</taxon>
        <taxon>Ktedonobacterales</taxon>
        <taxon>Reticulibacteraceae</taxon>
        <taxon>Reticulibacter</taxon>
    </lineage>
</organism>
<dbReference type="GO" id="GO:0030638">
    <property type="term" value="P:polyketide metabolic process"/>
    <property type="evidence" value="ECO:0007669"/>
    <property type="project" value="InterPro"/>
</dbReference>
<keyword evidence="2" id="KW-1185">Reference proteome</keyword>
<comment type="caution">
    <text evidence="1">The sequence shown here is derived from an EMBL/GenBank/DDBJ whole genome shotgun (WGS) entry which is preliminary data.</text>
</comment>
<name>A0A8J3IP01_9CHLR</name>
<dbReference type="InterPro" id="IPR032710">
    <property type="entry name" value="NTF2-like_dom_sf"/>
</dbReference>
<evidence type="ECO:0008006" key="3">
    <source>
        <dbReference type="Google" id="ProtNLM"/>
    </source>
</evidence>
<protein>
    <recommendedName>
        <fullName evidence="3">Ester cyclase</fullName>
    </recommendedName>
</protein>
<dbReference type="Gene3D" id="3.10.450.50">
    <property type="match status" value="1"/>
</dbReference>
<evidence type="ECO:0000313" key="1">
    <source>
        <dbReference type="EMBL" id="GHO98081.1"/>
    </source>
</evidence>
<accession>A0A8J3IP01</accession>
<evidence type="ECO:0000313" key="2">
    <source>
        <dbReference type="Proteomes" id="UP000597444"/>
    </source>
</evidence>
<dbReference type="EMBL" id="BNJK01000002">
    <property type="protein sequence ID" value="GHO98081.1"/>
    <property type="molecule type" value="Genomic_DNA"/>
</dbReference>
<dbReference type="AlphaFoldDB" id="A0A8J3IP01"/>
<dbReference type="PANTHER" id="PTHR38436:SF1">
    <property type="entry name" value="ESTER CYCLASE"/>
    <property type="match status" value="1"/>
</dbReference>
<proteinExistence type="predicted"/>
<reference evidence="1" key="1">
    <citation type="submission" date="2020-10" db="EMBL/GenBank/DDBJ databases">
        <title>Taxonomic study of unclassified bacteria belonging to the class Ktedonobacteria.</title>
        <authorList>
            <person name="Yabe S."/>
            <person name="Wang C.M."/>
            <person name="Zheng Y."/>
            <person name="Sakai Y."/>
            <person name="Cavaletti L."/>
            <person name="Monciardini P."/>
            <person name="Donadio S."/>
        </authorList>
    </citation>
    <scope>NUCLEOTIDE SEQUENCE</scope>
    <source>
        <strain evidence="1">ID150040</strain>
    </source>
</reference>
<dbReference type="Pfam" id="PF07366">
    <property type="entry name" value="SnoaL"/>
    <property type="match status" value="1"/>
</dbReference>
<dbReference type="InterPro" id="IPR009959">
    <property type="entry name" value="Cyclase_SnoaL-like"/>
</dbReference>
<dbReference type="RefSeq" id="WP_220208850.1">
    <property type="nucleotide sequence ID" value="NZ_BNJK01000002.1"/>
</dbReference>
<sequence>MDLEANKALVRRYIEMWETGNVALADEILAAEYVDHTHPDRTSGPESVKEEVLAFRAGFPDVRITIEQMISEENTVAFRFVLRGTHQGTFAGFAPTGREAILTGVDFIRIAEGMMVELWGCQETLSWVLQLGATVSLPE</sequence>
<dbReference type="Proteomes" id="UP000597444">
    <property type="component" value="Unassembled WGS sequence"/>
</dbReference>
<gene>
    <name evidence="1" type="ORF">KSF_081290</name>
</gene>